<dbReference type="RefSeq" id="WP_167857456.1">
    <property type="nucleotide sequence ID" value="NZ_SIJK02000034.1"/>
</dbReference>
<dbReference type="GO" id="GO:0004519">
    <property type="term" value="F:endonuclease activity"/>
    <property type="evidence" value="ECO:0007669"/>
    <property type="project" value="UniProtKB-KW"/>
</dbReference>
<reference evidence="3 4" key="1">
    <citation type="submission" date="2021-03" db="EMBL/GenBank/DDBJ databases">
        <authorList>
            <person name="Grouzdev D.S."/>
        </authorList>
    </citation>
    <scope>NUCLEOTIDE SEQUENCE [LARGE SCALE GENOMIC DNA]</scope>
    <source>
        <strain evidence="3 4">M50-1</strain>
    </source>
</reference>
<dbReference type="Gene3D" id="3.90.1570.10">
    <property type="entry name" value="tt1808, chain A"/>
    <property type="match status" value="1"/>
</dbReference>
<keyword evidence="3" id="KW-0255">Endonuclease</keyword>
<dbReference type="PANTHER" id="PTHR34107:SF1">
    <property type="entry name" value="SLL0198 PROTEIN"/>
    <property type="match status" value="1"/>
</dbReference>
<keyword evidence="3" id="KW-0540">Nuclease</keyword>
<feature type="domain" description="Putative restriction endonuclease" evidence="2">
    <location>
        <begin position="40"/>
        <end position="194"/>
    </location>
</feature>
<gene>
    <name evidence="3" type="ORF">EYB53_017305</name>
</gene>
<dbReference type="InterPro" id="IPR012296">
    <property type="entry name" value="Nuclease_put_TT1808"/>
</dbReference>
<evidence type="ECO:0000256" key="1">
    <source>
        <dbReference type="SAM" id="MobiDB-lite"/>
    </source>
</evidence>
<evidence type="ECO:0000313" key="4">
    <source>
        <dbReference type="Proteomes" id="UP001193081"/>
    </source>
</evidence>
<name>A0ABS4DDG1_9CHLR</name>
<dbReference type="InterPro" id="IPR008538">
    <property type="entry name" value="Uma2"/>
</dbReference>
<proteinExistence type="predicted"/>
<comment type="caution">
    <text evidence="3">The sequence shown here is derived from an EMBL/GenBank/DDBJ whole genome shotgun (WGS) entry which is preliminary data.</text>
</comment>
<protein>
    <submittedName>
        <fullName evidence="3">Uma2 family endonuclease</fullName>
    </submittedName>
</protein>
<dbReference type="EMBL" id="SIJK02000034">
    <property type="protein sequence ID" value="MBP1467475.1"/>
    <property type="molecule type" value="Genomic_DNA"/>
</dbReference>
<keyword evidence="3" id="KW-0378">Hydrolase</keyword>
<dbReference type="CDD" id="cd06260">
    <property type="entry name" value="DUF820-like"/>
    <property type="match status" value="1"/>
</dbReference>
<dbReference type="InterPro" id="IPR011335">
    <property type="entry name" value="Restrct_endonuc-II-like"/>
</dbReference>
<evidence type="ECO:0000313" key="3">
    <source>
        <dbReference type="EMBL" id="MBP1467475.1"/>
    </source>
</evidence>
<accession>A0ABS4DDG1</accession>
<dbReference type="Pfam" id="PF05685">
    <property type="entry name" value="Uma2"/>
    <property type="match status" value="1"/>
</dbReference>
<sequence>MATETPSLAPSPPSNAYTIIEPPHRHTWTSGDLLGVSHDDRYQYELIRGELRRMSPASHRHGRLEVRLIVAIGKYLEAHPLGEVFSGDTGFVLEDAPLTIRAPDVAFVAAERIPADAPAFLPLAPDLVIEIISPSETARSIAEKVSDYLRTGTRLLWLVYPEQQEVQAYAPDQPFHIYRSTDALDGRGILPGFHYLLRDLFA</sequence>
<dbReference type="PANTHER" id="PTHR34107">
    <property type="entry name" value="SLL0198 PROTEIN-RELATED"/>
    <property type="match status" value="1"/>
</dbReference>
<feature type="region of interest" description="Disordered" evidence="1">
    <location>
        <begin position="1"/>
        <end position="22"/>
    </location>
</feature>
<dbReference type="Proteomes" id="UP001193081">
    <property type="component" value="Unassembled WGS sequence"/>
</dbReference>
<organism evidence="3 4">
    <name type="scientific">Candidatus Chloroploca mongolica</name>
    <dbReference type="NCBI Taxonomy" id="2528176"/>
    <lineage>
        <taxon>Bacteria</taxon>
        <taxon>Bacillati</taxon>
        <taxon>Chloroflexota</taxon>
        <taxon>Chloroflexia</taxon>
        <taxon>Chloroflexales</taxon>
        <taxon>Chloroflexineae</taxon>
        <taxon>Oscillochloridaceae</taxon>
        <taxon>Candidatus Chloroploca</taxon>
    </lineage>
</organism>
<evidence type="ECO:0000259" key="2">
    <source>
        <dbReference type="Pfam" id="PF05685"/>
    </source>
</evidence>
<keyword evidence="4" id="KW-1185">Reference proteome</keyword>
<dbReference type="SUPFAM" id="SSF52980">
    <property type="entry name" value="Restriction endonuclease-like"/>
    <property type="match status" value="1"/>
</dbReference>